<dbReference type="RefSeq" id="WP_167699881.1">
    <property type="nucleotide sequence ID" value="NZ_CP118174.1"/>
</dbReference>
<comment type="caution">
    <text evidence="2">The sequence shown here is derived from an EMBL/GenBank/DDBJ whole genome shotgun (WGS) entry which is preliminary data.</text>
</comment>
<name>A0A968G820_9SPIO</name>
<reference evidence="2 3" key="1">
    <citation type="submission" date="2020-03" db="EMBL/GenBank/DDBJ databases">
        <title>Spirochaetal bacteria isolated from arthropods constitute a novel genus Entomospira genus novum within the order Spirochaetales.</title>
        <authorList>
            <person name="Grana-Miraglia L."/>
            <person name="Sikutova S."/>
            <person name="Fingerle V."/>
            <person name="Sing A."/>
            <person name="Castillo-Ramirez S."/>
            <person name="Margos G."/>
            <person name="Rudolf I."/>
        </authorList>
    </citation>
    <scope>NUCLEOTIDE SEQUENCE [LARGE SCALE GENOMIC DNA]</scope>
    <source>
        <strain evidence="2 3">BR193</strain>
    </source>
</reference>
<evidence type="ECO:0000259" key="1">
    <source>
        <dbReference type="Pfam" id="PF26342"/>
    </source>
</evidence>
<accession>A0A968G820</accession>
<evidence type="ECO:0000313" key="2">
    <source>
        <dbReference type="EMBL" id="NIZ40278.1"/>
    </source>
</evidence>
<dbReference type="PROSITE" id="PS51257">
    <property type="entry name" value="PROKAR_LIPOPROTEIN"/>
    <property type="match status" value="1"/>
</dbReference>
<organism evidence="2 3">
    <name type="scientific">Entomospira entomophila</name>
    <dbReference type="NCBI Taxonomy" id="2719988"/>
    <lineage>
        <taxon>Bacteria</taxon>
        <taxon>Pseudomonadati</taxon>
        <taxon>Spirochaetota</taxon>
        <taxon>Spirochaetia</taxon>
        <taxon>Spirochaetales</taxon>
        <taxon>Spirochaetaceae</taxon>
        <taxon>Entomospira</taxon>
    </lineage>
</organism>
<evidence type="ECO:0000313" key="3">
    <source>
        <dbReference type="Proteomes" id="UP000711995"/>
    </source>
</evidence>
<sequence>MKIHSFVTLCTLILISCSQKSQYFIPPIFLGVQNISHNTLTLHFDQDVTLKDVVITPDLAIENIEYHTIFFQHAQPAQAYTLQARAQSDRTSLQFSLIFWAIPILSPPPLVVNELSIIHNKTITDAIELRAMASGDIIGTTIYLGTPEQFHARYIFPSKRVQAGELIVLHADKQEGFFFPNSPRLSNTREVITIASNPYTIPYYALSYEKSSHPVSTNPSKQKRIFDENLSYIQRHALWSGNPIDSQYVTATRSLNRYPLSIQNPETHDNWYTTVTKGSSIGTINNSSIYQPKSAPK</sequence>
<proteinExistence type="predicted"/>
<keyword evidence="3" id="KW-1185">Reference proteome</keyword>
<dbReference type="EMBL" id="JAATLJ010000001">
    <property type="protein sequence ID" value="NIZ40278.1"/>
    <property type="molecule type" value="Genomic_DNA"/>
</dbReference>
<protein>
    <recommendedName>
        <fullName evidence="1">TP-1001-like C-terminal domain-containing protein</fullName>
    </recommendedName>
</protein>
<dbReference type="AlphaFoldDB" id="A0A968G820"/>
<dbReference type="Pfam" id="PF26342">
    <property type="entry name" value="TP_1001_2nd"/>
    <property type="match status" value="1"/>
</dbReference>
<gene>
    <name evidence="2" type="ORF">HCT14_01955</name>
</gene>
<dbReference type="InterPro" id="IPR058683">
    <property type="entry name" value="TP_1001-like_C"/>
</dbReference>
<feature type="domain" description="TP-1001-like C-terminal" evidence="1">
    <location>
        <begin position="108"/>
        <end position="174"/>
    </location>
</feature>
<dbReference type="Proteomes" id="UP000711995">
    <property type="component" value="Unassembled WGS sequence"/>
</dbReference>